<accession>A0AC58TXX4</accession>
<proteinExistence type="predicted"/>
<reference evidence="2" key="2">
    <citation type="submission" date="2025-08" db="UniProtKB">
        <authorList>
            <consortium name="RefSeq"/>
        </authorList>
    </citation>
    <scope>IDENTIFICATION</scope>
    <source>
        <tissue evidence="2">Leaf</tissue>
    </source>
</reference>
<evidence type="ECO:0000313" key="1">
    <source>
        <dbReference type="Proteomes" id="UP000790787"/>
    </source>
</evidence>
<dbReference type="Proteomes" id="UP000790787">
    <property type="component" value="Chromosome 23"/>
</dbReference>
<evidence type="ECO:0000313" key="2">
    <source>
        <dbReference type="RefSeq" id="XP_075101989.1"/>
    </source>
</evidence>
<name>A0AC58TXX4_TOBAC</name>
<dbReference type="RefSeq" id="XP_075101989.1">
    <property type="nucleotide sequence ID" value="XM_075245888.1"/>
</dbReference>
<keyword evidence="1" id="KW-1185">Reference proteome</keyword>
<reference evidence="1" key="1">
    <citation type="journal article" date="2014" name="Nat. Commun.">
        <title>The tobacco genome sequence and its comparison with those of tomato and potato.</title>
        <authorList>
            <person name="Sierro N."/>
            <person name="Battey J.N."/>
            <person name="Ouadi S."/>
            <person name="Bakaher N."/>
            <person name="Bovet L."/>
            <person name="Willig A."/>
            <person name="Goepfert S."/>
            <person name="Peitsch M.C."/>
            <person name="Ivanov N.V."/>
        </authorList>
    </citation>
    <scope>NUCLEOTIDE SEQUENCE [LARGE SCALE GENOMIC DNA]</scope>
</reference>
<organism evidence="1 2">
    <name type="scientific">Nicotiana tabacum</name>
    <name type="common">Common tobacco</name>
    <dbReference type="NCBI Taxonomy" id="4097"/>
    <lineage>
        <taxon>Eukaryota</taxon>
        <taxon>Viridiplantae</taxon>
        <taxon>Streptophyta</taxon>
        <taxon>Embryophyta</taxon>
        <taxon>Tracheophyta</taxon>
        <taxon>Spermatophyta</taxon>
        <taxon>Magnoliopsida</taxon>
        <taxon>eudicotyledons</taxon>
        <taxon>Gunneridae</taxon>
        <taxon>Pentapetalae</taxon>
        <taxon>asterids</taxon>
        <taxon>lamiids</taxon>
        <taxon>Solanales</taxon>
        <taxon>Solanaceae</taxon>
        <taxon>Nicotianoideae</taxon>
        <taxon>Nicotianeae</taxon>
        <taxon>Nicotiana</taxon>
    </lineage>
</organism>
<protein>
    <submittedName>
        <fullName evidence="2">Uncharacterized protein LOC142177399</fullName>
    </submittedName>
</protein>
<gene>
    <name evidence="2" type="primary">LOC142177399</name>
</gene>
<sequence length="237" mass="27124">MSSVSKELITEILYARDARKVWEDLKERFDKVNTSRVYQLQKTIATITQGTHSVSVYFSKLKYLWDEFDSIVPPPCDCAISMNFIEFMQKQKVLKFLMGLNDNYEQARSQILMTSPTPSFNKAYAMLVERESERSVANTSTVGEGIDLAALLAGKGGNYQNYQKPKRNWNVQCDFCHMKGHTKEGCYKIIGYPQDFKNKKKGNTNTAYNVQVENLNPNFAGADDRRREIPEAIKEGN</sequence>